<sequence>MGKGGEQSVSASNKNKKSLKLDHLETEVLRKWAKAYGLKDDKDRKVLLEELNPYADGIMDKNRPANPPLAPPTFTLKMIKDAIPEHCFKRSLTKSLGYLATDLIKIAIFGYLATYISSPALSFLPNWSPYVLWPLYWFIQGSVMTGVWVLAHECGHQSFSESELANNIVGTICHSLLLVPYHPWRVTHGLHHNNTGSCENDEVFTPTTRTAWAGEMLRETPIANLWGIFLMLTVGWIPGYLVFNATGPQKYHGKNANHFSPTAVFFKPNEYWLVVQSNIAWFAAAGLLIAAINHFGFSNVWCYYIAPYMIVNKNLVLITYLQHTDVFVPHFRGAEWNWLRGAICTVDRDFGFFMNRALHHITDTHVCHHLFSKMPFYHAEEATVHIKRVLGPYYLYDPTPISTACYRSFSCCQFVEDADPIVFYKNIK</sequence>
<gene>
    <name evidence="3" type="ORF">SELO1098_LOCUS26375</name>
</gene>
<evidence type="ECO:0000256" key="1">
    <source>
        <dbReference type="SAM" id="Phobius"/>
    </source>
</evidence>
<reference evidence="3" key="1">
    <citation type="submission" date="2021-01" db="EMBL/GenBank/DDBJ databases">
        <authorList>
            <person name="Corre E."/>
            <person name="Pelletier E."/>
            <person name="Niang G."/>
            <person name="Scheremetjew M."/>
            <person name="Finn R."/>
            <person name="Kale V."/>
            <person name="Holt S."/>
            <person name="Cochrane G."/>
            <person name="Meng A."/>
            <person name="Brown T."/>
            <person name="Cohen L."/>
        </authorList>
    </citation>
    <scope>NUCLEOTIDE SEQUENCE</scope>
    <source>
        <strain evidence="3">CCAP 955/1</strain>
    </source>
</reference>
<dbReference type="InterPro" id="IPR012171">
    <property type="entry name" value="Fatty_acid_desaturase"/>
</dbReference>
<dbReference type="CDD" id="cd03507">
    <property type="entry name" value="Delta12-FADS-like"/>
    <property type="match status" value="1"/>
</dbReference>
<feature type="transmembrane region" description="Helical" evidence="1">
    <location>
        <begin position="130"/>
        <end position="151"/>
    </location>
</feature>
<feature type="transmembrane region" description="Helical" evidence="1">
    <location>
        <begin position="96"/>
        <end position="118"/>
    </location>
</feature>
<dbReference type="AlphaFoldDB" id="A0A7S3HL52"/>
<dbReference type="GO" id="GO:0006629">
    <property type="term" value="P:lipid metabolic process"/>
    <property type="evidence" value="ECO:0007669"/>
    <property type="project" value="InterPro"/>
</dbReference>
<evidence type="ECO:0000313" key="3">
    <source>
        <dbReference type="EMBL" id="CAE0297521.1"/>
    </source>
</evidence>
<proteinExistence type="predicted"/>
<dbReference type="Pfam" id="PF00487">
    <property type="entry name" value="FA_desaturase"/>
    <property type="match status" value="1"/>
</dbReference>
<keyword evidence="1" id="KW-1133">Transmembrane helix</keyword>
<protein>
    <recommendedName>
        <fullName evidence="2">Fatty acid desaturase domain-containing protein</fullName>
    </recommendedName>
</protein>
<dbReference type="PANTHER" id="PTHR32100">
    <property type="entry name" value="OMEGA-6 FATTY ACID DESATURASE, CHLOROPLASTIC"/>
    <property type="match status" value="1"/>
</dbReference>
<name>A0A7S3HL52_9STRA</name>
<accession>A0A7S3HL52</accession>
<dbReference type="GO" id="GO:0016491">
    <property type="term" value="F:oxidoreductase activity"/>
    <property type="evidence" value="ECO:0007669"/>
    <property type="project" value="InterPro"/>
</dbReference>
<feature type="domain" description="Fatty acid desaturase" evidence="2">
    <location>
        <begin position="133"/>
        <end position="396"/>
    </location>
</feature>
<organism evidence="3">
    <name type="scientific">Spumella elongata</name>
    <dbReference type="NCBI Taxonomy" id="89044"/>
    <lineage>
        <taxon>Eukaryota</taxon>
        <taxon>Sar</taxon>
        <taxon>Stramenopiles</taxon>
        <taxon>Ochrophyta</taxon>
        <taxon>Chrysophyceae</taxon>
        <taxon>Chromulinales</taxon>
        <taxon>Chromulinaceae</taxon>
        <taxon>Spumella</taxon>
    </lineage>
</organism>
<feature type="transmembrane region" description="Helical" evidence="1">
    <location>
        <begin position="279"/>
        <end position="306"/>
    </location>
</feature>
<dbReference type="InterPro" id="IPR005804">
    <property type="entry name" value="FA_desaturase_dom"/>
</dbReference>
<keyword evidence="1" id="KW-0472">Membrane</keyword>
<evidence type="ECO:0000259" key="2">
    <source>
        <dbReference type="Pfam" id="PF00487"/>
    </source>
</evidence>
<keyword evidence="1" id="KW-0812">Transmembrane</keyword>
<dbReference type="EMBL" id="HBIC01051467">
    <property type="protein sequence ID" value="CAE0297521.1"/>
    <property type="molecule type" value="Transcribed_RNA"/>
</dbReference>
<feature type="transmembrane region" description="Helical" evidence="1">
    <location>
        <begin position="225"/>
        <end position="243"/>
    </location>
</feature>